<evidence type="ECO:0000256" key="1">
    <source>
        <dbReference type="SAM" id="MobiDB-lite"/>
    </source>
</evidence>
<dbReference type="AlphaFoldDB" id="A0A6J6SDZ4"/>
<organism evidence="2">
    <name type="scientific">freshwater metagenome</name>
    <dbReference type="NCBI Taxonomy" id="449393"/>
    <lineage>
        <taxon>unclassified sequences</taxon>
        <taxon>metagenomes</taxon>
        <taxon>ecological metagenomes</taxon>
    </lineage>
</organism>
<reference evidence="2" key="1">
    <citation type="submission" date="2020-05" db="EMBL/GenBank/DDBJ databases">
        <authorList>
            <person name="Chiriac C."/>
            <person name="Salcher M."/>
            <person name="Ghai R."/>
            <person name="Kavagutti S V."/>
        </authorList>
    </citation>
    <scope>NUCLEOTIDE SEQUENCE</scope>
</reference>
<feature type="region of interest" description="Disordered" evidence="1">
    <location>
        <begin position="1"/>
        <end position="26"/>
    </location>
</feature>
<feature type="compositionally biased region" description="Low complexity" evidence="1">
    <location>
        <begin position="8"/>
        <end position="26"/>
    </location>
</feature>
<accession>A0A6J6SDZ4</accession>
<proteinExistence type="predicted"/>
<gene>
    <name evidence="2" type="ORF">UFOPK2683_01399</name>
</gene>
<name>A0A6J6SDZ4_9ZZZZ</name>
<sequence length="76" mass="8485">MQARSSSTAPDAPATDDIAADDTPTINATTNNLRMRMVRFPSLLNMNREAMIPTDRTSNKCKYETNQRQCFSEGNT</sequence>
<dbReference type="EMBL" id="CAEZYK010000103">
    <property type="protein sequence ID" value="CAB4732992.1"/>
    <property type="molecule type" value="Genomic_DNA"/>
</dbReference>
<protein>
    <submittedName>
        <fullName evidence="2">Unannotated protein</fullName>
    </submittedName>
</protein>
<evidence type="ECO:0000313" key="2">
    <source>
        <dbReference type="EMBL" id="CAB4732992.1"/>
    </source>
</evidence>